<dbReference type="InterPro" id="IPR035969">
    <property type="entry name" value="Rab-GAP_TBC_sf"/>
</dbReference>
<keyword evidence="5" id="KW-1185">Reference proteome</keyword>
<keyword evidence="2" id="KW-0812">Transmembrane</keyword>
<dbReference type="Gene3D" id="1.10.8.270">
    <property type="entry name" value="putative rabgap domain of human tbc1 domain family member 14 like domains"/>
    <property type="match status" value="1"/>
</dbReference>
<organism evidence="4 5">
    <name type="scientific">Heterostelium pallidum (strain ATCC 26659 / Pp 5 / PN500)</name>
    <name type="common">Cellular slime mold</name>
    <name type="synonym">Polysphondylium pallidum</name>
    <dbReference type="NCBI Taxonomy" id="670386"/>
    <lineage>
        <taxon>Eukaryota</taxon>
        <taxon>Amoebozoa</taxon>
        <taxon>Evosea</taxon>
        <taxon>Eumycetozoa</taxon>
        <taxon>Dictyostelia</taxon>
        <taxon>Acytosteliales</taxon>
        <taxon>Acytosteliaceae</taxon>
        <taxon>Heterostelium</taxon>
    </lineage>
</organism>
<dbReference type="Proteomes" id="UP000001396">
    <property type="component" value="Unassembled WGS sequence"/>
</dbReference>
<feature type="region of interest" description="Disordered" evidence="1">
    <location>
        <begin position="409"/>
        <end position="439"/>
    </location>
</feature>
<protein>
    <submittedName>
        <fullName evidence="4">RabGAP/TBC domain-containing protein</fullName>
    </submittedName>
</protein>
<dbReference type="SMART" id="SM00164">
    <property type="entry name" value="TBC"/>
    <property type="match status" value="1"/>
</dbReference>
<dbReference type="Gene3D" id="1.10.10.750">
    <property type="entry name" value="Ypt/Rab-GAP domain of gyp1p, domain 1"/>
    <property type="match status" value="1"/>
</dbReference>
<feature type="domain" description="Rab-GAP TBC" evidence="3">
    <location>
        <begin position="97"/>
        <end position="322"/>
    </location>
</feature>
<evidence type="ECO:0000313" key="5">
    <source>
        <dbReference type="Proteomes" id="UP000001396"/>
    </source>
</evidence>
<dbReference type="RefSeq" id="XP_020432757.1">
    <property type="nucleotide sequence ID" value="XM_020577083.1"/>
</dbReference>
<dbReference type="GeneID" id="31361703"/>
<feature type="compositionally biased region" description="Low complexity" evidence="1">
    <location>
        <begin position="409"/>
        <end position="436"/>
    </location>
</feature>
<gene>
    <name evidence="4" type="ORF">PPL_06220</name>
</gene>
<evidence type="ECO:0000256" key="2">
    <source>
        <dbReference type="SAM" id="Phobius"/>
    </source>
</evidence>
<keyword evidence="2" id="KW-0472">Membrane</keyword>
<evidence type="ECO:0000259" key="3">
    <source>
        <dbReference type="PROSITE" id="PS50086"/>
    </source>
</evidence>
<dbReference type="PANTHER" id="PTHR22957">
    <property type="entry name" value="TBC1 DOMAIN FAMILY MEMBER GTPASE-ACTIVATING PROTEIN"/>
    <property type="match status" value="1"/>
</dbReference>
<reference evidence="4 5" key="1">
    <citation type="journal article" date="2011" name="Genome Res.">
        <title>Phylogeny-wide analysis of social amoeba genomes highlights ancient origins for complex intercellular communication.</title>
        <authorList>
            <person name="Heidel A.J."/>
            <person name="Lawal H.M."/>
            <person name="Felder M."/>
            <person name="Schilde C."/>
            <person name="Helps N.R."/>
            <person name="Tunggal B."/>
            <person name="Rivero F."/>
            <person name="John U."/>
            <person name="Schleicher M."/>
            <person name="Eichinger L."/>
            <person name="Platzer M."/>
            <person name="Noegel A.A."/>
            <person name="Schaap P."/>
            <person name="Gloeckner G."/>
        </authorList>
    </citation>
    <scope>NUCLEOTIDE SEQUENCE [LARGE SCALE GENOMIC DNA]</scope>
    <source>
        <strain evidence="5">ATCC 26659 / Pp 5 / PN500</strain>
    </source>
</reference>
<evidence type="ECO:0000313" key="4">
    <source>
        <dbReference type="EMBL" id="EFA80637.1"/>
    </source>
</evidence>
<accession>D3BCJ5</accession>
<dbReference type="EMBL" id="ADBJ01000028">
    <property type="protein sequence ID" value="EFA80637.1"/>
    <property type="molecule type" value="Genomic_DNA"/>
</dbReference>
<dbReference type="PROSITE" id="PS50086">
    <property type="entry name" value="TBC_RABGAP"/>
    <property type="match status" value="1"/>
</dbReference>
<dbReference type="STRING" id="670386.D3BCJ5"/>
<dbReference type="OMA" id="WDSYIAH"/>
<sequence>MALAFPPHAIQSILEIANNLAASAGTSNQQTGSGDASSTSNITSAASLVRINDDLTPNWMSELKMSQARNNNSLAFKSILDQPVINIDRLRALSFGGIPMEHRPIVWQILLNYLPPEKKLHGRILSDKRNQYVQLVQKFYQSEMSPDDKTLLNQVKLDVPRTMPKGFSQTPLFKSTILHLVLERILYVWSKTNPLISYFQGLNDIPAQFLLVFLTQYINIHGNLTDLNCDILDKVEADTFWCLSLLMNNLKNRFINFHDGINRMAMKLERLVKLKEENLSKHLQNEGCDFILFSLRWMICLLSREFEFRLCNRLWDSYIAHGPNFGYFHIYVCAALITTKEWVPVLQKREFSDLIVFLQRLPTDSWNIHHIDHLLVGAYQIFLLEIQSAVQESTKKIVQFFISQNTNSSSSIDNNNNNNDNSSNDDNNSSNNNDQSVPTIIEPIDKNPLLLENHMKNIYLSFLKSQNNHQLSSSINQVPIINNSSIAAFNNPQQQLAAGFSLLNKHFLNNQNNNSNSNNNSPIDLEQIKSKIMTEFLPSYLNISQISPESADEEMIKHITLHLMVIIGALLFVGVILLVVIICTCLTIISLEYYNSIDVSISLDQHRFNIRNIITQIDDIQTLDITINLCLLNQSIENVRLKI</sequence>
<keyword evidence="2" id="KW-1133">Transmembrane helix</keyword>
<feature type="transmembrane region" description="Helical" evidence="2">
    <location>
        <begin position="563"/>
        <end position="589"/>
    </location>
</feature>
<comment type="caution">
    <text evidence="4">The sequence shown here is derived from an EMBL/GenBank/DDBJ whole genome shotgun (WGS) entry which is preliminary data.</text>
</comment>
<dbReference type="AlphaFoldDB" id="D3BCJ5"/>
<dbReference type="InterPro" id="IPR000195">
    <property type="entry name" value="Rab-GAP-TBC_dom"/>
</dbReference>
<evidence type="ECO:0000256" key="1">
    <source>
        <dbReference type="SAM" id="MobiDB-lite"/>
    </source>
</evidence>
<dbReference type="InParanoid" id="D3BCJ5"/>
<dbReference type="GO" id="GO:0005096">
    <property type="term" value="F:GTPase activator activity"/>
    <property type="evidence" value="ECO:0007669"/>
    <property type="project" value="TreeGrafter"/>
</dbReference>
<name>D3BCJ5_HETP5</name>
<dbReference type="PANTHER" id="PTHR22957:SF457">
    <property type="entry name" value="RABGAP_TBC DOMAIN-CONTAINING PROTEIN"/>
    <property type="match status" value="1"/>
</dbReference>
<dbReference type="SUPFAM" id="SSF47923">
    <property type="entry name" value="Ypt/Rab-GAP domain of gyp1p"/>
    <property type="match status" value="2"/>
</dbReference>
<dbReference type="Gene3D" id="1.10.472.80">
    <property type="entry name" value="Ypt/Rab-GAP domain of gyp1p, domain 3"/>
    <property type="match status" value="1"/>
</dbReference>
<proteinExistence type="predicted"/>
<dbReference type="Pfam" id="PF00566">
    <property type="entry name" value="RabGAP-TBC"/>
    <property type="match status" value="1"/>
</dbReference>